<feature type="signal peptide" evidence="1">
    <location>
        <begin position="1"/>
        <end position="20"/>
    </location>
</feature>
<evidence type="ECO:0000313" key="2">
    <source>
        <dbReference type="EMBL" id="KAL1891482.1"/>
    </source>
</evidence>
<reference evidence="2 3" key="1">
    <citation type="journal article" date="2024" name="IMA Fungus">
        <title>IMA Genome - F19 : A genome assembly and annotation guide to empower mycologists, including annotated draft genome sequences of Ceratocystis pirilliformis, Diaporthe australafricana, Fusarium ophioides, Paecilomyces lecythidis, and Sporothrix stenoceras.</title>
        <authorList>
            <person name="Aylward J."/>
            <person name="Wilson A.M."/>
            <person name="Visagie C.M."/>
            <person name="Spraker J."/>
            <person name="Barnes I."/>
            <person name="Buitendag C."/>
            <person name="Ceriani C."/>
            <person name="Del Mar Angel L."/>
            <person name="du Plessis D."/>
            <person name="Fuchs T."/>
            <person name="Gasser K."/>
            <person name="Kramer D."/>
            <person name="Li W."/>
            <person name="Munsamy K."/>
            <person name="Piso A."/>
            <person name="Price J.L."/>
            <person name="Sonnekus B."/>
            <person name="Thomas C."/>
            <person name="van der Nest A."/>
            <person name="van Dijk A."/>
            <person name="van Heerden A."/>
            <person name="van Vuuren N."/>
            <person name="Yilmaz N."/>
            <person name="Duong T.A."/>
            <person name="van der Merwe N.A."/>
            <person name="Wingfield M.J."/>
            <person name="Wingfield B.D."/>
        </authorList>
    </citation>
    <scope>NUCLEOTIDE SEQUENCE [LARGE SCALE GENOMIC DNA]</scope>
    <source>
        <strain evidence="2 3">CMW 5346</strain>
    </source>
</reference>
<gene>
    <name evidence="2" type="ORF">Sste5346_007573</name>
</gene>
<organism evidence="2 3">
    <name type="scientific">Sporothrix stenoceras</name>
    <dbReference type="NCBI Taxonomy" id="5173"/>
    <lineage>
        <taxon>Eukaryota</taxon>
        <taxon>Fungi</taxon>
        <taxon>Dikarya</taxon>
        <taxon>Ascomycota</taxon>
        <taxon>Pezizomycotina</taxon>
        <taxon>Sordariomycetes</taxon>
        <taxon>Sordariomycetidae</taxon>
        <taxon>Ophiostomatales</taxon>
        <taxon>Ophiostomataceae</taxon>
        <taxon>Sporothrix</taxon>
    </lineage>
</organism>
<dbReference type="EMBL" id="JAWCUI010000052">
    <property type="protein sequence ID" value="KAL1891482.1"/>
    <property type="molecule type" value="Genomic_DNA"/>
</dbReference>
<proteinExistence type="predicted"/>
<feature type="chain" id="PRO_5045752721" description="Apple domain-containing protein" evidence="1">
    <location>
        <begin position="21"/>
        <end position="392"/>
    </location>
</feature>
<sequence>MAFQKLAVLAVVALAALGHAQNQTTWVETTFVTENYRSTTTTQYDTTPHSPIIRSTGISHFKVYSNTTIRKDRSFTHWVTDQVTFPVTTYTAATTTTLSTPLSVRSNGTSTVVSWVSSALATVTFWPANCYNVGGENGTQTTVTKYTGTYSQFSGQITAAPTVFPTAVTTQINVTGTYRVVTSIGSIVTVSSTATGSNWLSTSTVSSNKTVTVAPFRTTGTVYDHTITVTSSDWHLAYTTVYATVLPCGPTRTITRAAQCAPTNLISQRDGHGVGVRCLPRDWVFPIEFFPPKLLGIPDYDASSCCQLCADNPGCAASEWSSSWSTGCMLYYYAHGNDTCGATQPLEYFSDIHTVPDEGSSISNHCGRLTYLGRMDPFCPDCKVTDDIKPVE</sequence>
<evidence type="ECO:0000256" key="1">
    <source>
        <dbReference type="SAM" id="SignalP"/>
    </source>
</evidence>
<keyword evidence="1" id="KW-0732">Signal</keyword>
<accession>A0ABR3YTT4</accession>
<protein>
    <recommendedName>
        <fullName evidence="4">Apple domain-containing protein</fullName>
    </recommendedName>
</protein>
<comment type="caution">
    <text evidence="2">The sequence shown here is derived from an EMBL/GenBank/DDBJ whole genome shotgun (WGS) entry which is preliminary data.</text>
</comment>
<evidence type="ECO:0000313" key="3">
    <source>
        <dbReference type="Proteomes" id="UP001583186"/>
    </source>
</evidence>
<dbReference type="Proteomes" id="UP001583186">
    <property type="component" value="Unassembled WGS sequence"/>
</dbReference>
<keyword evidence="3" id="KW-1185">Reference proteome</keyword>
<name>A0ABR3YTT4_9PEZI</name>
<evidence type="ECO:0008006" key="4">
    <source>
        <dbReference type="Google" id="ProtNLM"/>
    </source>
</evidence>